<comment type="caution">
    <text evidence="1">The sequence shown here is derived from an EMBL/GenBank/DDBJ whole genome shotgun (WGS) entry which is preliminary data.</text>
</comment>
<dbReference type="Proteomes" id="UP000281261">
    <property type="component" value="Unassembled WGS sequence"/>
</dbReference>
<gene>
    <name evidence="1" type="ORF">DRH29_02865</name>
</gene>
<evidence type="ECO:0000313" key="2">
    <source>
        <dbReference type="Proteomes" id="UP000281261"/>
    </source>
</evidence>
<dbReference type="EMBL" id="QMNG01000010">
    <property type="protein sequence ID" value="RLC37175.1"/>
    <property type="molecule type" value="Genomic_DNA"/>
</dbReference>
<protein>
    <submittedName>
        <fullName evidence="1">Uncharacterized protein</fullName>
    </submittedName>
</protein>
<dbReference type="AlphaFoldDB" id="A0A420ZCH3"/>
<accession>A0A420ZCH3</accession>
<sequence length="71" mass="7856">MMTSWCWQVWPTGVLLVVSLGSDCLDGKSERNLVPGFVLSDMPLPQPLALDTVQGLDLLCCRLLLHSKEQT</sequence>
<evidence type="ECO:0000313" key="1">
    <source>
        <dbReference type="EMBL" id="RLC37175.1"/>
    </source>
</evidence>
<reference evidence="1 2" key="1">
    <citation type="submission" date="2018-06" db="EMBL/GenBank/DDBJ databases">
        <title>Extensive metabolic versatility and redundancy in microbially diverse, dynamic hydrothermal sediments.</title>
        <authorList>
            <person name="Dombrowski N."/>
            <person name="Teske A."/>
            <person name="Baker B.J."/>
        </authorList>
    </citation>
    <scope>NUCLEOTIDE SEQUENCE [LARGE SCALE GENOMIC DNA]</scope>
    <source>
        <strain evidence="1">B79_G16</strain>
    </source>
</reference>
<name>A0A420ZCH3_UNCK3</name>
<organism evidence="1 2">
    <name type="scientific">candidate division Kazan bacterium</name>
    <dbReference type="NCBI Taxonomy" id="2202143"/>
    <lineage>
        <taxon>Bacteria</taxon>
        <taxon>Bacteria division Kazan-3B-28</taxon>
    </lineage>
</organism>
<proteinExistence type="predicted"/>